<dbReference type="eggNOG" id="ENOG5033ZJJ">
    <property type="taxonomic scope" value="Bacteria"/>
</dbReference>
<reference evidence="2 3" key="1">
    <citation type="journal article" date="2010" name="BMC Genomics">
        <title>Genome comparison of the epiphytic bacteria Erwinia billingiae and E. tasmaniensis with the pear pathogen E. pyrifoliae.</title>
        <authorList>
            <person name="Kube M."/>
            <person name="Migdoll A.M."/>
            <person name="Gehring I."/>
            <person name="Heitmann K."/>
            <person name="Mayer Y."/>
            <person name="Kuhl H."/>
            <person name="Knaust F."/>
            <person name="Geider K."/>
            <person name="Reinhardt R."/>
        </authorList>
    </citation>
    <scope>NUCLEOTIDE SEQUENCE [LARGE SCALE GENOMIC DNA]</scope>
    <source>
        <strain evidence="2 3">Eb661</strain>
    </source>
</reference>
<keyword evidence="1" id="KW-0472">Membrane</keyword>
<organism evidence="3">
    <name type="scientific">Erwinia billingiae (strain Eb661)</name>
    <dbReference type="NCBI Taxonomy" id="634500"/>
    <lineage>
        <taxon>Bacteria</taxon>
        <taxon>Pseudomonadati</taxon>
        <taxon>Pseudomonadota</taxon>
        <taxon>Gammaproteobacteria</taxon>
        <taxon>Enterobacterales</taxon>
        <taxon>Erwiniaceae</taxon>
        <taxon>Erwinia</taxon>
    </lineage>
</organism>
<dbReference type="InterPro" id="IPR010590">
    <property type="entry name" value="DUF1158"/>
</dbReference>
<evidence type="ECO:0000256" key="1">
    <source>
        <dbReference type="SAM" id="Phobius"/>
    </source>
</evidence>
<sequence>MNNPFLTFLMPMSTLMLGMLSALLLPAPWFGLSLTYRLMAMFHLSDIGQLYTLVFCLWFLLLGAIEYFVIRFIYLRFVKVSRD</sequence>
<dbReference type="HOGENOM" id="CLU_194433_0_0_6"/>
<keyword evidence="3" id="KW-1185">Reference proteome</keyword>
<dbReference type="Pfam" id="PF06643">
    <property type="entry name" value="DUF1158"/>
    <property type="match status" value="1"/>
</dbReference>
<evidence type="ECO:0000313" key="3">
    <source>
        <dbReference type="Proteomes" id="UP000008793"/>
    </source>
</evidence>
<keyword evidence="1" id="KW-0812">Transmembrane</keyword>
<feature type="transmembrane region" description="Helical" evidence="1">
    <location>
        <begin position="49"/>
        <end position="74"/>
    </location>
</feature>
<protein>
    <submittedName>
        <fullName evidence="2">Conserved uncharacterized protein</fullName>
    </submittedName>
</protein>
<dbReference type="AlphaFoldDB" id="D8ML81"/>
<evidence type="ECO:0000313" key="2">
    <source>
        <dbReference type="EMBL" id="CAX61909.1"/>
    </source>
</evidence>
<dbReference type="RefSeq" id="WP_013204380.1">
    <property type="nucleotide sequence ID" value="NC_014306.1"/>
</dbReference>
<dbReference type="EMBL" id="FP236843">
    <property type="protein sequence ID" value="CAX61909.1"/>
    <property type="molecule type" value="Genomic_DNA"/>
</dbReference>
<dbReference type="Proteomes" id="UP000008793">
    <property type="component" value="Chromosome"/>
</dbReference>
<accession>D8ML81</accession>
<gene>
    <name evidence="2" type="primary">hemA</name>
    <name evidence="2" type="ordered locus">EbC_43780</name>
</gene>
<dbReference type="KEGG" id="ebi:EbC_43780"/>
<keyword evidence="1" id="KW-1133">Transmembrane helix</keyword>
<proteinExistence type="predicted"/>
<dbReference type="GeneID" id="90514296"/>
<name>D8ML81_ERWBE</name>